<feature type="transmembrane region" description="Helical" evidence="1">
    <location>
        <begin position="15"/>
        <end position="37"/>
    </location>
</feature>
<sequence length="243" mass="28089">MLQIRSKTQKWQLPLWSIVISPFVILLIGTVSITRWLSWRSEQEVIYGTVSQLQTEISNRLHEKLENYLEAPRIINHINSTAIELKQLDLNHSFARFCGYTAHLKGRATIIVALTSSALEENKALMLSAGCDDFVRKPFLQSVIFEKLAEYLHISYIYQQIDDKKSNKDISFAEIQSHLSKMPRSWIVRLHQAATLADLDLMIPLIQEISESDCMISNALQTLVNDFQYDCIMYITQQLIKRE</sequence>
<gene>
    <name evidence="2" type="ORF">DA73_0400029670</name>
</gene>
<keyword evidence="1" id="KW-0812">Transmembrane</keyword>
<reference evidence="2" key="1">
    <citation type="journal article" date="2015" name="Genome Announc.">
        <title>Draft Genome Sequence of Tolypothrix boutellei Strain VB521301.</title>
        <authorList>
            <person name="Chandrababunaidu M.M."/>
            <person name="Singh D."/>
            <person name="Sen D."/>
            <person name="Bhan S."/>
            <person name="Das S."/>
            <person name="Gupta A."/>
            <person name="Adhikary S.P."/>
            <person name="Tripathy S."/>
        </authorList>
    </citation>
    <scope>NUCLEOTIDE SEQUENCE</scope>
    <source>
        <strain evidence="2">VB521301</strain>
    </source>
</reference>
<reference evidence="2" key="2">
    <citation type="submission" date="2019-11" db="EMBL/GenBank/DDBJ databases">
        <title>Improved Assembly of Tolypothrix boutellei genome.</title>
        <authorList>
            <person name="Sarangi A.N."/>
            <person name="Mukherjee M."/>
            <person name="Ghosh S."/>
            <person name="Singh D."/>
            <person name="Das A."/>
            <person name="Kant S."/>
            <person name="Prusty A."/>
            <person name="Tripathy S."/>
        </authorList>
    </citation>
    <scope>NUCLEOTIDE SEQUENCE</scope>
    <source>
        <strain evidence="2">VB521301</strain>
    </source>
</reference>
<dbReference type="AlphaFoldDB" id="A0A8S9T9U6"/>
<dbReference type="InterPro" id="IPR011006">
    <property type="entry name" value="CheY-like_superfamily"/>
</dbReference>
<proteinExistence type="predicted"/>
<evidence type="ECO:0000313" key="2">
    <source>
        <dbReference type="EMBL" id="KAF3889185.1"/>
    </source>
</evidence>
<evidence type="ECO:0000313" key="3">
    <source>
        <dbReference type="Proteomes" id="UP000029738"/>
    </source>
</evidence>
<dbReference type="Gene3D" id="3.40.50.2300">
    <property type="match status" value="1"/>
</dbReference>
<accession>A0A8S9T9U6</accession>
<name>A0A8S9T9U6_9CYAN</name>
<keyword evidence="3" id="KW-1185">Reference proteome</keyword>
<protein>
    <recommendedName>
        <fullName evidence="4">Response regulatory domain-containing protein</fullName>
    </recommendedName>
</protein>
<dbReference type="RefSeq" id="WP_038076963.1">
    <property type="nucleotide sequence ID" value="NZ_JHEG04000001.1"/>
</dbReference>
<keyword evidence="1" id="KW-1133">Transmembrane helix</keyword>
<organism evidence="2 3">
    <name type="scientific">Tolypothrix bouteillei VB521301</name>
    <dbReference type="NCBI Taxonomy" id="1479485"/>
    <lineage>
        <taxon>Bacteria</taxon>
        <taxon>Bacillati</taxon>
        <taxon>Cyanobacteriota</taxon>
        <taxon>Cyanophyceae</taxon>
        <taxon>Nostocales</taxon>
        <taxon>Tolypothrichaceae</taxon>
        <taxon>Tolypothrix</taxon>
    </lineage>
</organism>
<evidence type="ECO:0008006" key="4">
    <source>
        <dbReference type="Google" id="ProtNLM"/>
    </source>
</evidence>
<evidence type="ECO:0000256" key="1">
    <source>
        <dbReference type="SAM" id="Phobius"/>
    </source>
</evidence>
<comment type="caution">
    <text evidence="2">The sequence shown here is derived from an EMBL/GenBank/DDBJ whole genome shotgun (WGS) entry which is preliminary data.</text>
</comment>
<dbReference type="EMBL" id="JHEG04000001">
    <property type="protein sequence ID" value="KAF3889185.1"/>
    <property type="molecule type" value="Genomic_DNA"/>
</dbReference>
<dbReference type="SUPFAM" id="SSF52172">
    <property type="entry name" value="CheY-like"/>
    <property type="match status" value="1"/>
</dbReference>
<keyword evidence="1" id="KW-0472">Membrane</keyword>
<dbReference type="Proteomes" id="UP000029738">
    <property type="component" value="Unassembled WGS sequence"/>
</dbReference>